<comment type="caution">
    <text evidence="1">The sequence shown here is derived from an EMBL/GenBank/DDBJ whole genome shotgun (WGS) entry which is preliminary data.</text>
</comment>
<evidence type="ECO:0000313" key="2">
    <source>
        <dbReference type="Proteomes" id="UP000246132"/>
    </source>
</evidence>
<reference evidence="1 2" key="1">
    <citation type="journal article" date="2018" name="Int. J. Syst. Bacteriol.">
        <title>Oceaniradius stylonemae gen. nov., sp. nov., isolated from a red alga, Stylonema cornu-cervi.</title>
        <authorList>
            <person name="Jeong S."/>
        </authorList>
    </citation>
    <scope>NUCLEOTIDE SEQUENCE [LARGE SCALE GENOMIC DNA]</scope>
    <source>
        <strain evidence="1 2">StC1</strain>
    </source>
</reference>
<keyword evidence="2" id="KW-1185">Reference proteome</keyword>
<dbReference type="Proteomes" id="UP000246132">
    <property type="component" value="Unassembled WGS sequence"/>
</dbReference>
<dbReference type="RefSeq" id="WP_120222714.1">
    <property type="nucleotide sequence ID" value="NZ_CP159474.1"/>
</dbReference>
<dbReference type="Pfam" id="PF07087">
    <property type="entry name" value="DUF1353"/>
    <property type="match status" value="1"/>
</dbReference>
<dbReference type="InterPro" id="IPR010767">
    <property type="entry name" value="Phage_CGC-2007_Cje0229"/>
</dbReference>
<dbReference type="OrthoDB" id="7860705at2"/>
<sequence length="197" mass="21363">MSAAIPTGASPLRFTAPLYTADVGRLERMRPIRVVIRSFAFGLTGPHDPEHIIVPAGFCSDGASVPRLFWGVIGNWGQYAQAAIVHDLIYATGLLDRAAADRIFREAIQVLGRDTETDLPTARGQVSSFIGYWAVQLGGAGGYRNGQANYTAMARRALTRAEKRDPGLARLIVTDWNDLIAAQSLPASAIERLNSRQ</sequence>
<name>A0A3A8AIX8_9HYPH</name>
<proteinExistence type="predicted"/>
<evidence type="ECO:0000313" key="1">
    <source>
        <dbReference type="EMBL" id="RKF06614.1"/>
    </source>
</evidence>
<dbReference type="AlphaFoldDB" id="A0A3A8AIX8"/>
<protein>
    <submittedName>
        <fullName evidence="1">DUF1353 domain-containing protein</fullName>
    </submittedName>
</protein>
<gene>
    <name evidence="1" type="ORF">DEM25_010130</name>
</gene>
<dbReference type="EMBL" id="QFWV02000006">
    <property type="protein sequence ID" value="RKF06614.1"/>
    <property type="molecule type" value="Genomic_DNA"/>
</dbReference>
<accession>A0A3A8AIX8</accession>
<organism evidence="1 2">
    <name type="scientific">Oceaniradius stylonematis</name>
    <dbReference type="NCBI Taxonomy" id="2184161"/>
    <lineage>
        <taxon>Bacteria</taxon>
        <taxon>Pseudomonadati</taxon>
        <taxon>Pseudomonadota</taxon>
        <taxon>Alphaproteobacteria</taxon>
        <taxon>Hyphomicrobiales</taxon>
        <taxon>Ahrensiaceae</taxon>
        <taxon>Oceaniradius</taxon>
    </lineage>
</organism>